<gene>
    <name evidence="1" type="ORF">SAMN05216378_1507</name>
</gene>
<reference evidence="2" key="1">
    <citation type="submission" date="2016-10" db="EMBL/GenBank/DDBJ databases">
        <authorList>
            <person name="Varghese N."/>
            <person name="Submissions S."/>
        </authorList>
    </citation>
    <scope>NUCLEOTIDE SEQUENCE [LARGE SCALE GENOMIC DNA]</scope>
    <source>
        <strain evidence="2">CGMCC 1.10784</strain>
    </source>
</reference>
<dbReference type="InterPro" id="IPR036439">
    <property type="entry name" value="Dockerin_dom_sf"/>
</dbReference>
<dbReference type="AlphaFoldDB" id="A0A1I1VJD4"/>
<dbReference type="GO" id="GO:0000272">
    <property type="term" value="P:polysaccharide catabolic process"/>
    <property type="evidence" value="ECO:0007669"/>
    <property type="project" value="InterPro"/>
</dbReference>
<dbReference type="Proteomes" id="UP000198855">
    <property type="component" value="Unassembled WGS sequence"/>
</dbReference>
<organism evidence="1 2">
    <name type="scientific">Paenibacillus catalpae</name>
    <dbReference type="NCBI Taxonomy" id="1045775"/>
    <lineage>
        <taxon>Bacteria</taxon>
        <taxon>Bacillati</taxon>
        <taxon>Bacillota</taxon>
        <taxon>Bacilli</taxon>
        <taxon>Bacillales</taxon>
        <taxon>Paenibacillaceae</taxon>
        <taxon>Paenibacillus</taxon>
    </lineage>
</organism>
<evidence type="ECO:0008006" key="3">
    <source>
        <dbReference type="Google" id="ProtNLM"/>
    </source>
</evidence>
<sequence>MHWNDGWQVYLGTTWYEVTGTDPGTDPAPTADLDGNGQVNGKDAIEFLRTFGTKRGQLHYNPKADFDADGVIWKPDLIAFVKAGHFGAGLNAVLQKAIAEIDQCAG</sequence>
<evidence type="ECO:0000313" key="2">
    <source>
        <dbReference type="Proteomes" id="UP000198855"/>
    </source>
</evidence>
<dbReference type="Gene3D" id="1.10.1330.10">
    <property type="entry name" value="Dockerin domain"/>
    <property type="match status" value="1"/>
</dbReference>
<dbReference type="EMBL" id="FOMT01000001">
    <property type="protein sequence ID" value="SFD80600.1"/>
    <property type="molecule type" value="Genomic_DNA"/>
</dbReference>
<protein>
    <recommendedName>
        <fullName evidence="3">EF-hand domain-containing protein</fullName>
    </recommendedName>
</protein>
<dbReference type="STRING" id="1045775.SAMN05216378_1507"/>
<dbReference type="SUPFAM" id="SSF63446">
    <property type="entry name" value="Type I dockerin domain"/>
    <property type="match status" value="1"/>
</dbReference>
<dbReference type="RefSeq" id="WP_091182850.1">
    <property type="nucleotide sequence ID" value="NZ_FOMT01000001.1"/>
</dbReference>
<name>A0A1I1VJD4_9BACL</name>
<accession>A0A1I1VJD4</accession>
<proteinExistence type="predicted"/>
<keyword evidence="2" id="KW-1185">Reference proteome</keyword>
<evidence type="ECO:0000313" key="1">
    <source>
        <dbReference type="EMBL" id="SFD80600.1"/>
    </source>
</evidence>